<evidence type="ECO:0000313" key="4">
    <source>
        <dbReference type="Proteomes" id="UP001501138"/>
    </source>
</evidence>
<dbReference type="EMBL" id="BAAAPM010000008">
    <property type="protein sequence ID" value="GAA1736222.1"/>
    <property type="molecule type" value="Genomic_DNA"/>
</dbReference>
<feature type="transmembrane region" description="Helical" evidence="1">
    <location>
        <begin position="34"/>
        <end position="56"/>
    </location>
</feature>
<evidence type="ECO:0000256" key="1">
    <source>
        <dbReference type="SAM" id="Phobius"/>
    </source>
</evidence>
<keyword evidence="1" id="KW-0472">Membrane</keyword>
<evidence type="ECO:0000259" key="2">
    <source>
        <dbReference type="Pfam" id="PF10756"/>
    </source>
</evidence>
<dbReference type="InterPro" id="IPR019692">
    <property type="entry name" value="CFP-6_PH"/>
</dbReference>
<gene>
    <name evidence="3" type="ORF">GCM10009809_34260</name>
</gene>
<accession>A0ABP4VXK3</accession>
<evidence type="ECO:0000313" key="3">
    <source>
        <dbReference type="EMBL" id="GAA1736222.1"/>
    </source>
</evidence>
<keyword evidence="1" id="KW-0812">Transmembrane</keyword>
<feature type="transmembrane region" description="Helical" evidence="1">
    <location>
        <begin position="62"/>
        <end position="84"/>
    </location>
</feature>
<comment type="caution">
    <text evidence="3">The sequence shown here is derived from an EMBL/GenBank/DDBJ whole genome shotgun (WGS) entry which is preliminary data.</text>
</comment>
<keyword evidence="4" id="KW-1185">Reference proteome</keyword>
<dbReference type="Proteomes" id="UP001501138">
    <property type="component" value="Unassembled WGS sequence"/>
</dbReference>
<feature type="domain" description="Low molecular weight protein antigen 6 PH" evidence="2">
    <location>
        <begin position="95"/>
        <end position="158"/>
    </location>
</feature>
<protein>
    <recommendedName>
        <fullName evidence="2">Low molecular weight protein antigen 6 PH domain-containing protein</fullName>
    </recommendedName>
</protein>
<proteinExistence type="predicted"/>
<dbReference type="Pfam" id="PF10756">
    <property type="entry name" value="bPH_6"/>
    <property type="match status" value="1"/>
</dbReference>
<keyword evidence="1" id="KW-1133">Transmembrane helix</keyword>
<sequence length="170" mass="18164">MAGMSTTDGPGRGAVDRVGRGSADEARWRTFRPLWGRVTAWVVWAVAAGGSLFVGLTASGPLGAAAVNKVSFVVFALAATWLLWRLGGVHAVPAPTGLTVRNLVRTRRLAWAEVVEVRLGPNDPWVRLDLADGGTLAVMAVQRADGERGMDEARRLRELVTELGEAPDPR</sequence>
<name>A0ABP4VXK3_9MICO</name>
<reference evidence="4" key="1">
    <citation type="journal article" date="2019" name="Int. J. Syst. Evol. Microbiol.">
        <title>The Global Catalogue of Microorganisms (GCM) 10K type strain sequencing project: providing services to taxonomists for standard genome sequencing and annotation.</title>
        <authorList>
            <consortium name="The Broad Institute Genomics Platform"/>
            <consortium name="The Broad Institute Genome Sequencing Center for Infectious Disease"/>
            <person name="Wu L."/>
            <person name="Ma J."/>
        </authorList>
    </citation>
    <scope>NUCLEOTIDE SEQUENCE [LARGE SCALE GENOMIC DNA]</scope>
    <source>
        <strain evidence="4">JCM 15589</strain>
    </source>
</reference>
<organism evidence="3 4">
    <name type="scientific">Isoptericola hypogeus</name>
    <dbReference type="NCBI Taxonomy" id="300179"/>
    <lineage>
        <taxon>Bacteria</taxon>
        <taxon>Bacillati</taxon>
        <taxon>Actinomycetota</taxon>
        <taxon>Actinomycetes</taxon>
        <taxon>Micrococcales</taxon>
        <taxon>Promicromonosporaceae</taxon>
        <taxon>Isoptericola</taxon>
    </lineage>
</organism>